<evidence type="ECO:0000256" key="3">
    <source>
        <dbReference type="SAM" id="Coils"/>
    </source>
</evidence>
<sequence length="542" mass="61705">MRTKQAALLVLALVGVLAVVGCMQGMTGAHAAPVRTAVEDTDTDNAAAADAADAAESTAPPADDAPVDADSAQDTTDAGTDNGAAKPVPVSKDEPYKAYDPYDPYDYDDYDYGEYEELYNEQYDLYADEQLDLKDEESYVGGDEDDDADPDVMSVRKEAAEKRRKADEEEYQRYLDEMMEEMARDSDLREDLIEDIQGVQEAERAPGDKDILKIALRLKNEERVRNIIEEKERQLLEAQRHEARRRAEARMHVPRPHDAMPEGGEEEDEDLFLDPEAAFDKLTEIVKRRAAVLGEIDTKRRAAFLQKEMMRELEFRRSVAHEKDPEKKKQLIKSHKQKIGHAKQLNEVWEKQDGMQSKFNPKVFFSLHDINGDDFWDHKELEAIFHRSAVKLHTIDGETDTDAVEEEMLDMRAWVMKEVDTDKDQLVSRDEFITFANSPEFQTNRDWKAVFPDFNGTELKEFKDRARKAGDPRQEHVQARVAEASKRFKDKFAKTMKLGTNALKEAIKPFAKVGGNKKPAAQGDEGAAANEQQQQQQQQEQK</sequence>
<proteinExistence type="predicted"/>
<feature type="domain" description="EF-hand" evidence="6">
    <location>
        <begin position="407"/>
        <end position="442"/>
    </location>
</feature>
<dbReference type="PROSITE" id="PS50222">
    <property type="entry name" value="EF_HAND_2"/>
    <property type="match status" value="1"/>
</dbReference>
<feature type="compositionally biased region" description="Low complexity" evidence="4">
    <location>
        <begin position="520"/>
        <end position="542"/>
    </location>
</feature>
<dbReference type="InterPro" id="IPR018247">
    <property type="entry name" value="EF_Hand_1_Ca_BS"/>
</dbReference>
<dbReference type="GO" id="GO:0005793">
    <property type="term" value="C:endoplasmic reticulum-Golgi intermediate compartment"/>
    <property type="evidence" value="ECO:0007669"/>
    <property type="project" value="TreeGrafter"/>
</dbReference>
<dbReference type="InterPro" id="IPR040250">
    <property type="entry name" value="Nucleobindin"/>
</dbReference>
<evidence type="ECO:0000256" key="4">
    <source>
        <dbReference type="SAM" id="MobiDB-lite"/>
    </source>
</evidence>
<dbReference type="PANTHER" id="PTHR19237">
    <property type="entry name" value="NUCLEOBINDIN"/>
    <property type="match status" value="1"/>
</dbReference>
<dbReference type="OrthoDB" id="5982823at2759"/>
<dbReference type="KEGG" id="sre:PTSG_04588"/>
<reference evidence="7" key="1">
    <citation type="submission" date="2009-08" db="EMBL/GenBank/DDBJ databases">
        <title>Annotation of Salpingoeca rosetta.</title>
        <authorList>
            <consortium name="The Broad Institute Genome Sequencing Platform"/>
            <person name="Russ C."/>
            <person name="Cuomo C."/>
            <person name="Burger G."/>
            <person name="Gray M.W."/>
            <person name="Holland P.W.H."/>
            <person name="King N."/>
            <person name="Lang F.B.F."/>
            <person name="Roger A.J."/>
            <person name="Ruiz-Trillo I."/>
            <person name="Young S.K."/>
            <person name="Zeng Q."/>
            <person name="Gargeya S."/>
            <person name="Alvarado L."/>
            <person name="Berlin A."/>
            <person name="Chapman S.B."/>
            <person name="Chen Z."/>
            <person name="Freedman E."/>
            <person name="Gellesch M."/>
            <person name="Goldberg J."/>
            <person name="Griggs A."/>
            <person name="Gujja S."/>
            <person name="Heilman E."/>
            <person name="Heiman D."/>
            <person name="Howarth C."/>
            <person name="Mehta T."/>
            <person name="Neiman D."/>
            <person name="Pearson M."/>
            <person name="Roberts A."/>
            <person name="Saif S."/>
            <person name="Shea T."/>
            <person name="Shenoy N."/>
            <person name="Sisk P."/>
            <person name="Stolte C."/>
            <person name="Sykes S."/>
            <person name="White J."/>
            <person name="Yandava C."/>
            <person name="Haas B."/>
            <person name="Nusbaum C."/>
            <person name="Birren B."/>
        </authorList>
    </citation>
    <scope>NUCLEOTIDE SEQUENCE [LARGE SCALE GENOMIC DNA]</scope>
    <source>
        <strain evidence="7">ATCC 50818</strain>
    </source>
</reference>
<dbReference type="Gene3D" id="1.10.238.10">
    <property type="entry name" value="EF-hand"/>
    <property type="match status" value="1"/>
</dbReference>
<evidence type="ECO:0000259" key="6">
    <source>
        <dbReference type="PROSITE" id="PS50222"/>
    </source>
</evidence>
<protein>
    <recommendedName>
        <fullName evidence="6">EF-hand domain-containing protein</fullName>
    </recommendedName>
</protein>
<organism evidence="8">
    <name type="scientific">Salpingoeca rosetta (strain ATCC 50818 / BSB-021)</name>
    <dbReference type="NCBI Taxonomy" id="946362"/>
    <lineage>
        <taxon>Eukaryota</taxon>
        <taxon>Choanoflagellata</taxon>
        <taxon>Craspedida</taxon>
        <taxon>Salpingoecidae</taxon>
        <taxon>Salpingoeca</taxon>
    </lineage>
</organism>
<dbReference type="InterPro" id="IPR002048">
    <property type="entry name" value="EF_hand_dom"/>
</dbReference>
<feature type="compositionally biased region" description="Basic and acidic residues" evidence="4">
    <location>
        <begin position="318"/>
        <end position="329"/>
    </location>
</feature>
<feature type="chain" id="PRO_5003288471" description="EF-hand domain-containing protein" evidence="5">
    <location>
        <begin position="19"/>
        <end position="542"/>
    </location>
</feature>
<feature type="region of interest" description="Disordered" evidence="4">
    <location>
        <begin position="42"/>
        <end position="104"/>
    </location>
</feature>
<dbReference type="PROSITE" id="PS00018">
    <property type="entry name" value="EF_HAND_1"/>
    <property type="match status" value="1"/>
</dbReference>
<evidence type="ECO:0000313" key="7">
    <source>
        <dbReference type="EMBL" id="EGD72860.1"/>
    </source>
</evidence>
<feature type="compositionally biased region" description="Basic and acidic residues" evidence="4">
    <location>
        <begin position="246"/>
        <end position="260"/>
    </location>
</feature>
<dbReference type="GO" id="GO:0070062">
    <property type="term" value="C:extracellular exosome"/>
    <property type="evidence" value="ECO:0007669"/>
    <property type="project" value="TreeGrafter"/>
</dbReference>
<dbReference type="GO" id="GO:0005509">
    <property type="term" value="F:calcium ion binding"/>
    <property type="evidence" value="ECO:0007669"/>
    <property type="project" value="InterPro"/>
</dbReference>
<feature type="compositionally biased region" description="Low complexity" evidence="4">
    <location>
        <begin position="44"/>
        <end position="74"/>
    </location>
</feature>
<keyword evidence="8" id="KW-1185">Reference proteome</keyword>
<dbReference type="PROSITE" id="PS51257">
    <property type="entry name" value="PROKAR_LIPOPROTEIN"/>
    <property type="match status" value="1"/>
</dbReference>
<dbReference type="RefSeq" id="XP_004994683.1">
    <property type="nucleotide sequence ID" value="XM_004994626.1"/>
</dbReference>
<evidence type="ECO:0000313" key="8">
    <source>
        <dbReference type="Proteomes" id="UP000007799"/>
    </source>
</evidence>
<evidence type="ECO:0000256" key="2">
    <source>
        <dbReference type="ARBA" id="ARBA00022837"/>
    </source>
</evidence>
<keyword evidence="1 5" id="KW-0732">Signal</keyword>
<dbReference type="InterPro" id="IPR011992">
    <property type="entry name" value="EF-hand-dom_pair"/>
</dbReference>
<dbReference type="STRING" id="946362.F2U7V5"/>
<dbReference type="Proteomes" id="UP000007799">
    <property type="component" value="Unassembled WGS sequence"/>
</dbReference>
<keyword evidence="2" id="KW-0106">Calcium</keyword>
<feature type="region of interest" description="Disordered" evidence="4">
    <location>
        <begin position="318"/>
        <end position="337"/>
    </location>
</feature>
<dbReference type="SUPFAM" id="SSF47473">
    <property type="entry name" value="EF-hand"/>
    <property type="match status" value="1"/>
</dbReference>
<feature type="signal peptide" evidence="5">
    <location>
        <begin position="1"/>
        <end position="18"/>
    </location>
</feature>
<name>F2U7V5_SALR5</name>
<dbReference type="PANTHER" id="PTHR19237:SF20">
    <property type="entry name" value="NUCLEOBINDIN 1"/>
    <property type="match status" value="1"/>
</dbReference>
<keyword evidence="3" id="KW-0175">Coiled coil</keyword>
<dbReference type="FunCoup" id="F2U7V5">
    <property type="interactions" value="1194"/>
</dbReference>
<dbReference type="EMBL" id="GL832964">
    <property type="protein sequence ID" value="EGD72860.1"/>
    <property type="molecule type" value="Genomic_DNA"/>
</dbReference>
<evidence type="ECO:0000256" key="1">
    <source>
        <dbReference type="ARBA" id="ARBA00022729"/>
    </source>
</evidence>
<gene>
    <name evidence="7" type="ORF">PTSG_04588</name>
</gene>
<accession>F2U7V5</accession>
<feature type="region of interest" description="Disordered" evidence="4">
    <location>
        <begin position="246"/>
        <end position="266"/>
    </location>
</feature>
<feature type="coiled-coil region" evidence="3">
    <location>
        <begin position="157"/>
        <end position="195"/>
    </location>
</feature>
<dbReference type="eggNOG" id="KOG3866">
    <property type="taxonomic scope" value="Eukaryota"/>
</dbReference>
<dbReference type="OMA" id="IRCAISQ"/>
<feature type="region of interest" description="Disordered" evidence="4">
    <location>
        <begin position="510"/>
        <end position="542"/>
    </location>
</feature>
<evidence type="ECO:0000256" key="5">
    <source>
        <dbReference type="SAM" id="SignalP"/>
    </source>
</evidence>
<dbReference type="AlphaFoldDB" id="F2U7V5"/>
<dbReference type="GeneID" id="16075266"/>
<dbReference type="InParanoid" id="F2U7V5"/>